<dbReference type="eggNOG" id="COG0834">
    <property type="taxonomic scope" value="Bacteria"/>
</dbReference>
<dbReference type="GO" id="GO:0006865">
    <property type="term" value="P:amino acid transport"/>
    <property type="evidence" value="ECO:0007669"/>
    <property type="project" value="TreeGrafter"/>
</dbReference>
<dbReference type="Proteomes" id="UP000183413">
    <property type="component" value="Unassembled WGS sequence"/>
</dbReference>
<dbReference type="InParanoid" id="A0A1I5XM61"/>
<dbReference type="PANTHER" id="PTHR30085:SF6">
    <property type="entry name" value="ABC TRANSPORTER GLUTAMINE-BINDING PROTEIN GLNH"/>
    <property type="match status" value="1"/>
</dbReference>
<dbReference type="Gene3D" id="3.40.190.10">
    <property type="entry name" value="Periplasmic binding protein-like II"/>
    <property type="match status" value="2"/>
</dbReference>
<dbReference type="Pfam" id="PF00497">
    <property type="entry name" value="SBP_bac_3"/>
    <property type="match status" value="1"/>
</dbReference>
<proteinExistence type="inferred from homology"/>
<evidence type="ECO:0000313" key="5">
    <source>
        <dbReference type="EMBL" id="SFQ32797.1"/>
    </source>
</evidence>
<dbReference type="GO" id="GO:0030288">
    <property type="term" value="C:outer membrane-bounded periplasmic space"/>
    <property type="evidence" value="ECO:0007669"/>
    <property type="project" value="TreeGrafter"/>
</dbReference>
<comment type="similarity">
    <text evidence="1">Belongs to the bacterial solute-binding protein 3 family.</text>
</comment>
<dbReference type="AlphaFoldDB" id="A0A1I5XM61"/>
<dbReference type="STRING" id="1993.SAMN04489713_12780"/>
<feature type="domain" description="Solute-binding protein family 3/N-terminal" evidence="4">
    <location>
        <begin position="48"/>
        <end position="272"/>
    </location>
</feature>
<accession>A0A1I5XM61</accession>
<dbReference type="InterPro" id="IPR051455">
    <property type="entry name" value="Bact_solute-bind_prot3"/>
</dbReference>
<organism evidence="5 6">
    <name type="scientific">Actinomadura madurae</name>
    <dbReference type="NCBI Taxonomy" id="1993"/>
    <lineage>
        <taxon>Bacteria</taxon>
        <taxon>Bacillati</taxon>
        <taxon>Actinomycetota</taxon>
        <taxon>Actinomycetes</taxon>
        <taxon>Streptosporangiales</taxon>
        <taxon>Thermomonosporaceae</taxon>
        <taxon>Actinomadura</taxon>
    </lineage>
</organism>
<evidence type="ECO:0000256" key="1">
    <source>
        <dbReference type="ARBA" id="ARBA00010333"/>
    </source>
</evidence>
<reference evidence="5 6" key="1">
    <citation type="submission" date="2016-10" db="EMBL/GenBank/DDBJ databases">
        <authorList>
            <person name="de Groot N.N."/>
        </authorList>
    </citation>
    <scope>NUCLEOTIDE SEQUENCE [LARGE SCALE GENOMIC DNA]</scope>
    <source>
        <strain evidence="5 6">DSM 43067</strain>
    </source>
</reference>
<dbReference type="SMART" id="SM00062">
    <property type="entry name" value="PBPb"/>
    <property type="match status" value="1"/>
</dbReference>
<evidence type="ECO:0000259" key="4">
    <source>
        <dbReference type="SMART" id="SM00062"/>
    </source>
</evidence>
<sequence length="287" mass="30534">MHAARSRLTLVATAVLTVLAVLFLVVPLAVAPLVHGDDGPPSVTDRDTLVIGVRDTPPGLAFRAGDGSLQGFDVDVSTYIAGRLGVTSGDLTFRVLAPDEWETALNRGTVDMVVAAYTITPERKERVTFAGPYYVAHQDILVRQGDESVRNVRDLRGKRLCQVSGSDSWRRVTEDRKVAASPVPARTYGECVKALADGRVDAVSTDDLTLAGLAAAPGSGATLVDAPFTDERYGIGLRKGDVDGCQAVNRILTGMYQNGAADTLLDQWFTAPGFDAASAVPRFEGCR</sequence>
<dbReference type="GO" id="GO:0005576">
    <property type="term" value="C:extracellular region"/>
    <property type="evidence" value="ECO:0007669"/>
    <property type="project" value="TreeGrafter"/>
</dbReference>
<name>A0A1I5XM61_9ACTN</name>
<dbReference type="CDD" id="cd13690">
    <property type="entry name" value="PBP2_GluB"/>
    <property type="match status" value="1"/>
</dbReference>
<evidence type="ECO:0000256" key="3">
    <source>
        <dbReference type="ARBA" id="ARBA00022729"/>
    </source>
</evidence>
<evidence type="ECO:0000313" key="6">
    <source>
        <dbReference type="Proteomes" id="UP000183413"/>
    </source>
</evidence>
<keyword evidence="2" id="KW-0813">Transport</keyword>
<dbReference type="PANTHER" id="PTHR30085">
    <property type="entry name" value="AMINO ACID ABC TRANSPORTER PERMEASE"/>
    <property type="match status" value="1"/>
</dbReference>
<gene>
    <name evidence="5" type="ORF">SAMN04489713_12780</name>
</gene>
<evidence type="ECO:0000256" key="2">
    <source>
        <dbReference type="ARBA" id="ARBA00022448"/>
    </source>
</evidence>
<keyword evidence="6" id="KW-1185">Reference proteome</keyword>
<dbReference type="EMBL" id="FOVH01000027">
    <property type="protein sequence ID" value="SFQ32797.1"/>
    <property type="molecule type" value="Genomic_DNA"/>
</dbReference>
<dbReference type="SUPFAM" id="SSF53850">
    <property type="entry name" value="Periplasmic binding protein-like II"/>
    <property type="match status" value="1"/>
</dbReference>
<protein>
    <submittedName>
        <fullName evidence="5">Glutamate transport system substrate-binding protein</fullName>
    </submittedName>
</protein>
<keyword evidence="3" id="KW-0732">Signal</keyword>
<dbReference type="InterPro" id="IPR001638">
    <property type="entry name" value="Solute-binding_3/MltF_N"/>
</dbReference>
<dbReference type="RefSeq" id="WP_075024716.1">
    <property type="nucleotide sequence ID" value="NZ_FOVH01000027.1"/>
</dbReference>